<evidence type="ECO:0000313" key="4">
    <source>
        <dbReference type="EMBL" id="RPA74537.1"/>
    </source>
</evidence>
<dbReference type="PANTHER" id="PTHR22597">
    <property type="entry name" value="POLYCOMB GROUP PROTEIN"/>
    <property type="match status" value="1"/>
</dbReference>
<name>A0A3N4HMQ3_ASCIM</name>
<keyword evidence="2" id="KW-0804">Transcription</keyword>
<dbReference type="PANTHER" id="PTHR22597:SF3">
    <property type="entry name" value="CHROMATIN STRUCTURE-REMODELING COMPLEX SUBUNIT RSC7"/>
    <property type="match status" value="1"/>
</dbReference>
<dbReference type="Pfam" id="PF08624">
    <property type="entry name" value="CRC_subunit"/>
    <property type="match status" value="1"/>
</dbReference>
<reference evidence="4 5" key="1">
    <citation type="journal article" date="2018" name="Nat. Ecol. Evol.">
        <title>Pezizomycetes genomes reveal the molecular basis of ectomycorrhizal truffle lifestyle.</title>
        <authorList>
            <person name="Murat C."/>
            <person name="Payen T."/>
            <person name="Noel B."/>
            <person name="Kuo A."/>
            <person name="Morin E."/>
            <person name="Chen J."/>
            <person name="Kohler A."/>
            <person name="Krizsan K."/>
            <person name="Balestrini R."/>
            <person name="Da Silva C."/>
            <person name="Montanini B."/>
            <person name="Hainaut M."/>
            <person name="Levati E."/>
            <person name="Barry K.W."/>
            <person name="Belfiori B."/>
            <person name="Cichocki N."/>
            <person name="Clum A."/>
            <person name="Dockter R.B."/>
            <person name="Fauchery L."/>
            <person name="Guy J."/>
            <person name="Iotti M."/>
            <person name="Le Tacon F."/>
            <person name="Lindquist E.A."/>
            <person name="Lipzen A."/>
            <person name="Malagnac F."/>
            <person name="Mello A."/>
            <person name="Molinier V."/>
            <person name="Miyauchi S."/>
            <person name="Poulain J."/>
            <person name="Riccioni C."/>
            <person name="Rubini A."/>
            <person name="Sitrit Y."/>
            <person name="Splivallo R."/>
            <person name="Traeger S."/>
            <person name="Wang M."/>
            <person name="Zifcakova L."/>
            <person name="Wipf D."/>
            <person name="Zambonelli A."/>
            <person name="Paolocci F."/>
            <person name="Nowrousian M."/>
            <person name="Ottonello S."/>
            <person name="Baldrian P."/>
            <person name="Spatafora J.W."/>
            <person name="Henrissat B."/>
            <person name="Nagy L.G."/>
            <person name="Aury J.M."/>
            <person name="Wincker P."/>
            <person name="Grigoriev I.V."/>
            <person name="Bonfante P."/>
            <person name="Martin F.M."/>
        </authorList>
    </citation>
    <scope>NUCLEOTIDE SEQUENCE [LARGE SCALE GENOMIC DNA]</scope>
    <source>
        <strain evidence="4 5">RN42</strain>
    </source>
</reference>
<dbReference type="InterPro" id="IPR013933">
    <property type="entry name" value="CRC_Rsc7/Swp82"/>
</dbReference>
<accession>A0A3N4HMQ3</accession>
<evidence type="ECO:0000256" key="3">
    <source>
        <dbReference type="SAM" id="MobiDB-lite"/>
    </source>
</evidence>
<gene>
    <name evidence="4" type="ORF">BJ508DRAFT_418558</name>
</gene>
<dbReference type="Proteomes" id="UP000275078">
    <property type="component" value="Unassembled WGS sequence"/>
</dbReference>
<evidence type="ECO:0000256" key="2">
    <source>
        <dbReference type="ARBA" id="ARBA00023163"/>
    </source>
</evidence>
<dbReference type="AlphaFoldDB" id="A0A3N4HMQ3"/>
<evidence type="ECO:0000313" key="5">
    <source>
        <dbReference type="Proteomes" id="UP000275078"/>
    </source>
</evidence>
<dbReference type="GO" id="GO:0031490">
    <property type="term" value="F:chromatin DNA binding"/>
    <property type="evidence" value="ECO:0007669"/>
    <property type="project" value="TreeGrafter"/>
</dbReference>
<organism evidence="4 5">
    <name type="scientific">Ascobolus immersus RN42</name>
    <dbReference type="NCBI Taxonomy" id="1160509"/>
    <lineage>
        <taxon>Eukaryota</taxon>
        <taxon>Fungi</taxon>
        <taxon>Dikarya</taxon>
        <taxon>Ascomycota</taxon>
        <taxon>Pezizomycotina</taxon>
        <taxon>Pezizomycetes</taxon>
        <taxon>Pezizales</taxon>
        <taxon>Ascobolaceae</taxon>
        <taxon>Ascobolus</taxon>
    </lineage>
</organism>
<keyword evidence="5" id="KW-1185">Reference proteome</keyword>
<dbReference type="EMBL" id="ML119787">
    <property type="protein sequence ID" value="RPA74537.1"/>
    <property type="molecule type" value="Genomic_DNA"/>
</dbReference>
<feature type="region of interest" description="Disordered" evidence="3">
    <location>
        <begin position="1"/>
        <end position="133"/>
    </location>
</feature>
<evidence type="ECO:0000256" key="1">
    <source>
        <dbReference type="ARBA" id="ARBA00023015"/>
    </source>
</evidence>
<evidence type="ECO:0008006" key="6">
    <source>
        <dbReference type="Google" id="ProtNLM"/>
    </source>
</evidence>
<keyword evidence="1" id="KW-0805">Transcription regulation</keyword>
<feature type="compositionally biased region" description="Polar residues" evidence="3">
    <location>
        <begin position="32"/>
        <end position="49"/>
    </location>
</feature>
<sequence>MGRLPRRKSQALQDNSPPPVDSDNGSDHEASNSHSPVAATPTSGTQTPQFPIKRRRGRPSKAQLLAEARMIAGSPPNPDGDEEDYSEPGTPSTSTPNGGKKRRGRPPASARGLRNRGGPSHVTAIPRDEAGNEQEVVNDEIVLAIDEAGEKKVDKNGFLLGGREYRCRTFTVKGRGDRLYMLSTEPARCMGFRDSYLLFQRHKKLFKIIADDDEKFDMIDRKLIPHSYKGRAIGIVTARSIFREFGAKIIVGGRKVIDDYYEQEARDRGDVEGEIADPTDKLPLPGQEYNRNQYVAWHGASSVYHTGQPTVPTVAAPIKRKRVPITSENWMLEHAQAASRFNAELAARRKANIDAGGQYEPHTNLMHVPANTQPTAAEWSKYDDKPAHPIGYPIQVVDTVMTLPVSTATAPATASATCTKDSGGAFTEEALQALIAEFGENADCVQGFRMMVEKQKERQKMLWG</sequence>
<dbReference type="GO" id="GO:0016586">
    <property type="term" value="C:RSC-type complex"/>
    <property type="evidence" value="ECO:0007669"/>
    <property type="project" value="TreeGrafter"/>
</dbReference>
<protein>
    <recommendedName>
        <fullName evidence="6">Nuclear localization protein</fullName>
    </recommendedName>
</protein>
<dbReference type="OrthoDB" id="5598844at2759"/>
<dbReference type="STRING" id="1160509.A0A3N4HMQ3"/>
<proteinExistence type="predicted"/>